<accession>A0A9C6W6D4</accession>
<evidence type="ECO:0000256" key="2">
    <source>
        <dbReference type="ARBA" id="ARBA00019069"/>
    </source>
</evidence>
<reference evidence="5" key="1">
    <citation type="submission" date="2025-08" db="UniProtKB">
        <authorList>
            <consortium name="RefSeq"/>
        </authorList>
    </citation>
    <scope>IDENTIFICATION</scope>
</reference>
<dbReference type="GO" id="GO:0046872">
    <property type="term" value="F:metal ion binding"/>
    <property type="evidence" value="ECO:0007669"/>
    <property type="project" value="UniProtKB-KW"/>
</dbReference>
<dbReference type="PANTHER" id="PTHR13799">
    <property type="entry name" value="NGG1 INTERACTING FACTOR 3"/>
    <property type="match status" value="1"/>
</dbReference>
<comment type="similarity">
    <text evidence="1">Belongs to the GTP cyclohydrolase I type 2/NIF3 family.</text>
</comment>
<dbReference type="RefSeq" id="XP_048263627.1">
    <property type="nucleotide sequence ID" value="XM_048407670.1"/>
</dbReference>
<feature type="binding site" evidence="3">
    <location>
        <position position="274"/>
    </location>
    <ligand>
        <name>a divalent metal cation</name>
        <dbReference type="ChEBI" id="CHEBI:60240"/>
        <label>1</label>
    </ligand>
</feature>
<dbReference type="InterPro" id="IPR036069">
    <property type="entry name" value="DUF34/NIF3_sf"/>
</dbReference>
<dbReference type="PANTHER" id="PTHR13799:SF13">
    <property type="entry name" value="NIF3-LIKE PROTEIN 1"/>
    <property type="match status" value="1"/>
</dbReference>
<keyword evidence="4" id="KW-1185">Reference proteome</keyword>
<feature type="binding site" evidence="3">
    <location>
        <position position="278"/>
    </location>
    <ligand>
        <name>a divalent metal cation</name>
        <dbReference type="ChEBI" id="CHEBI:60240"/>
        <label>1</label>
    </ligand>
</feature>
<dbReference type="AlphaFoldDB" id="A0A9C6W6D4"/>
<proteinExistence type="inferred from homology"/>
<dbReference type="Proteomes" id="UP000835206">
    <property type="component" value="Chromosome 7"/>
</dbReference>
<feature type="binding site" evidence="3">
    <location>
        <position position="114"/>
    </location>
    <ligand>
        <name>a divalent metal cation</name>
        <dbReference type="ChEBI" id="CHEBI:60240"/>
        <label>1</label>
    </ligand>
</feature>
<sequence length="312" mass="34281">MNNCCFMLLGMFKHFSGLRQTYKVLISDITPKHNTFCTMSGIKLNVTGVPLNQVVDTLKQFADLSLAGSWDNVGLLVEPTETKLVSHILLTNDLTETVMQEALDLKTDMIITYHPLIFAPIKSITTCSWKEKIVAKCLENRIAVYSPHTSFDSIRGGVNDWLASAFENVLESSTPIQPNAINNNNGYGRMCTLKNKISIEEAVQLVKKCTGLKYVRLARTHLTDGSIKTVALCAGAGVSVLKGVSADLYLTGEMLHHDVLDATHKGINVILTNHSDSERGFLKTFASILNELLNKSVLVQVSNNDADPLKTV</sequence>
<dbReference type="Gene3D" id="3.40.1390.30">
    <property type="entry name" value="NIF3 (NGG1p interacting factor 3)-like"/>
    <property type="match status" value="1"/>
</dbReference>
<keyword evidence="3" id="KW-0479">Metal-binding</keyword>
<evidence type="ECO:0000256" key="3">
    <source>
        <dbReference type="PIRSR" id="PIRSR602678-1"/>
    </source>
</evidence>
<feature type="binding site" evidence="3">
    <location>
        <position position="152"/>
    </location>
    <ligand>
        <name>a divalent metal cation</name>
        <dbReference type="ChEBI" id="CHEBI:60240"/>
        <label>1</label>
    </ligand>
</feature>
<dbReference type="FunFam" id="3.40.1390.30:FF:000001">
    <property type="entry name" value="GTP cyclohydrolase 1 type 2"/>
    <property type="match status" value="1"/>
</dbReference>
<evidence type="ECO:0000256" key="1">
    <source>
        <dbReference type="ARBA" id="ARBA00006964"/>
    </source>
</evidence>
<dbReference type="NCBIfam" id="TIGR00486">
    <property type="entry name" value="YbgI_SA1388"/>
    <property type="match status" value="1"/>
</dbReference>
<gene>
    <name evidence="5" type="primary">LOC100642636</name>
</gene>
<dbReference type="GO" id="GO:0005739">
    <property type="term" value="C:mitochondrion"/>
    <property type="evidence" value="ECO:0007669"/>
    <property type="project" value="TreeGrafter"/>
</dbReference>
<dbReference type="GeneID" id="100642636"/>
<evidence type="ECO:0000313" key="5">
    <source>
        <dbReference type="RefSeq" id="XP_048263627.1"/>
    </source>
</evidence>
<organism evidence="4 5">
    <name type="scientific">Bombus terrestris</name>
    <name type="common">Buff-tailed bumblebee</name>
    <name type="synonym">Apis terrestris</name>
    <dbReference type="NCBI Taxonomy" id="30195"/>
    <lineage>
        <taxon>Eukaryota</taxon>
        <taxon>Metazoa</taxon>
        <taxon>Ecdysozoa</taxon>
        <taxon>Arthropoda</taxon>
        <taxon>Hexapoda</taxon>
        <taxon>Insecta</taxon>
        <taxon>Pterygota</taxon>
        <taxon>Neoptera</taxon>
        <taxon>Endopterygota</taxon>
        <taxon>Hymenoptera</taxon>
        <taxon>Apocrita</taxon>
        <taxon>Aculeata</taxon>
        <taxon>Apoidea</taxon>
        <taxon>Anthophila</taxon>
        <taxon>Apidae</taxon>
        <taxon>Bombus</taxon>
        <taxon>Bombus</taxon>
    </lineage>
</organism>
<dbReference type="InterPro" id="IPR002678">
    <property type="entry name" value="DUF34/NIF3"/>
</dbReference>
<dbReference type="Pfam" id="PF01784">
    <property type="entry name" value="DUF34_NIF3"/>
    <property type="match status" value="1"/>
</dbReference>
<name>A0A9C6W6D4_BOMTE</name>
<dbReference type="CTD" id="9391"/>
<dbReference type="SUPFAM" id="SSF102705">
    <property type="entry name" value="NIF3 (NGG1p interacting factor 3)-like"/>
    <property type="match status" value="1"/>
</dbReference>
<protein>
    <recommendedName>
        <fullName evidence="2">NIF3-like protein 1</fullName>
    </recommendedName>
</protein>
<evidence type="ECO:0000313" key="4">
    <source>
        <dbReference type="Proteomes" id="UP000835206"/>
    </source>
</evidence>